<evidence type="ECO:0000313" key="2">
    <source>
        <dbReference type="Proteomes" id="UP001595892"/>
    </source>
</evidence>
<proteinExistence type="predicted"/>
<dbReference type="SUPFAM" id="SSF117070">
    <property type="entry name" value="LEA14-like"/>
    <property type="match status" value="1"/>
</dbReference>
<keyword evidence="2" id="KW-1185">Reference proteome</keyword>
<sequence length="160" mass="17435">MRRSGSPLVTFLFLLASAALLSGCGSGEIRRIFPPQASIQQLDVESDGSWTLQVRIQNFSTVGMRFDRVQATLRLGDVEAGRIDIAPEMGIGRFAADVVEARLVPSQAASDRVVAALTSRGSVRYRLEGRIATGEPDRRDFPFEFDSLLNPVPGLEGTLR</sequence>
<protein>
    <submittedName>
        <fullName evidence="1">LEA type 2 family protein</fullName>
    </submittedName>
</protein>
<organism evidence="1 2">
    <name type="scientific">Coralloluteibacterium thermophilum</name>
    <dbReference type="NCBI Taxonomy" id="2707049"/>
    <lineage>
        <taxon>Bacteria</taxon>
        <taxon>Pseudomonadati</taxon>
        <taxon>Pseudomonadota</taxon>
        <taxon>Gammaproteobacteria</taxon>
        <taxon>Lysobacterales</taxon>
        <taxon>Lysobacteraceae</taxon>
        <taxon>Coralloluteibacterium</taxon>
    </lineage>
</organism>
<dbReference type="Gene3D" id="2.60.40.1820">
    <property type="match status" value="1"/>
</dbReference>
<dbReference type="RefSeq" id="WP_377005748.1">
    <property type="nucleotide sequence ID" value="NZ_JBHSGG010000048.1"/>
</dbReference>
<comment type="caution">
    <text evidence="1">The sequence shown here is derived from an EMBL/GenBank/DDBJ whole genome shotgun (WGS) entry which is preliminary data.</text>
</comment>
<dbReference type="Proteomes" id="UP001595892">
    <property type="component" value="Unassembled WGS sequence"/>
</dbReference>
<dbReference type="PROSITE" id="PS51257">
    <property type="entry name" value="PROKAR_LIPOPROTEIN"/>
    <property type="match status" value="1"/>
</dbReference>
<name>A0ABV9NPD7_9GAMM</name>
<dbReference type="EMBL" id="JBHSGG010000048">
    <property type="protein sequence ID" value="MFC4729670.1"/>
    <property type="molecule type" value="Genomic_DNA"/>
</dbReference>
<accession>A0ABV9NPD7</accession>
<evidence type="ECO:0000313" key="1">
    <source>
        <dbReference type="EMBL" id="MFC4729670.1"/>
    </source>
</evidence>
<gene>
    <name evidence="1" type="ORF">ACFO3Q_15990</name>
</gene>
<reference evidence="2" key="1">
    <citation type="journal article" date="2019" name="Int. J. Syst. Evol. Microbiol.">
        <title>The Global Catalogue of Microorganisms (GCM) 10K type strain sequencing project: providing services to taxonomists for standard genome sequencing and annotation.</title>
        <authorList>
            <consortium name="The Broad Institute Genomics Platform"/>
            <consortium name="The Broad Institute Genome Sequencing Center for Infectious Disease"/>
            <person name="Wu L."/>
            <person name="Ma J."/>
        </authorList>
    </citation>
    <scope>NUCLEOTIDE SEQUENCE [LARGE SCALE GENOMIC DNA]</scope>
    <source>
        <strain evidence="2">CGMCC 1.13574</strain>
    </source>
</reference>